<dbReference type="InterPro" id="IPR011009">
    <property type="entry name" value="Kinase-like_dom_sf"/>
</dbReference>
<accession>A0A250WTK1</accession>
<dbReference type="OrthoDB" id="431717at2759"/>
<evidence type="ECO:0000313" key="4">
    <source>
        <dbReference type="EMBL" id="GAX74143.1"/>
    </source>
</evidence>
<dbReference type="Gene3D" id="1.10.1070.11">
    <property type="entry name" value="Phosphatidylinositol 3-/4-kinase, catalytic domain"/>
    <property type="match status" value="1"/>
</dbReference>
<dbReference type="Pfam" id="PF02260">
    <property type="entry name" value="FATC"/>
    <property type="match status" value="1"/>
</dbReference>
<dbReference type="CDD" id="cd05172">
    <property type="entry name" value="PIKKc_DNA-PK"/>
    <property type="match status" value="1"/>
</dbReference>
<dbReference type="PANTHER" id="PTHR11139">
    <property type="entry name" value="ATAXIA TELANGIECTASIA MUTATED ATM -RELATED"/>
    <property type="match status" value="1"/>
</dbReference>
<dbReference type="EMBL" id="BEGY01000006">
    <property type="protein sequence ID" value="GAX74143.1"/>
    <property type="molecule type" value="Genomic_DNA"/>
</dbReference>
<dbReference type="InterPro" id="IPR036940">
    <property type="entry name" value="PI3/4_kinase_cat_sf"/>
</dbReference>
<evidence type="ECO:0000259" key="3">
    <source>
        <dbReference type="PROSITE" id="PS51190"/>
    </source>
</evidence>
<gene>
    <name evidence="4" type="ORF">CEUSTIGMA_g1592.t1</name>
</gene>
<dbReference type="SUPFAM" id="SSF56112">
    <property type="entry name" value="Protein kinase-like (PK-like)"/>
    <property type="match status" value="1"/>
</dbReference>
<dbReference type="InterPro" id="IPR037706">
    <property type="entry name" value="DNA-PK_dom"/>
</dbReference>
<dbReference type="GO" id="GO:0006281">
    <property type="term" value="P:DNA repair"/>
    <property type="evidence" value="ECO:0007669"/>
    <property type="project" value="InterPro"/>
</dbReference>
<dbReference type="STRING" id="1157962.A0A250WTK1"/>
<comment type="caution">
    <text evidence="4">The sequence shown here is derived from an EMBL/GenBank/DDBJ whole genome shotgun (WGS) entry which is preliminary data.</text>
</comment>
<keyword evidence="1" id="KW-0732">Signal</keyword>
<evidence type="ECO:0000313" key="5">
    <source>
        <dbReference type="Proteomes" id="UP000232323"/>
    </source>
</evidence>
<keyword evidence="5" id="KW-1185">Reference proteome</keyword>
<dbReference type="GO" id="GO:0004677">
    <property type="term" value="F:DNA-dependent protein kinase activity"/>
    <property type="evidence" value="ECO:0007669"/>
    <property type="project" value="InterPro"/>
</dbReference>
<evidence type="ECO:0000256" key="1">
    <source>
        <dbReference type="SAM" id="SignalP"/>
    </source>
</evidence>
<evidence type="ECO:0000259" key="2">
    <source>
        <dbReference type="PROSITE" id="PS50290"/>
    </source>
</evidence>
<feature type="domain" description="PI3K/PI4K catalytic" evidence="2">
    <location>
        <begin position="1197"/>
        <end position="1525"/>
    </location>
</feature>
<dbReference type="PROSITE" id="PS51190">
    <property type="entry name" value="FATC"/>
    <property type="match status" value="1"/>
</dbReference>
<organism evidence="4 5">
    <name type="scientific">Chlamydomonas eustigma</name>
    <dbReference type="NCBI Taxonomy" id="1157962"/>
    <lineage>
        <taxon>Eukaryota</taxon>
        <taxon>Viridiplantae</taxon>
        <taxon>Chlorophyta</taxon>
        <taxon>core chlorophytes</taxon>
        <taxon>Chlorophyceae</taxon>
        <taxon>CS clade</taxon>
        <taxon>Chlamydomonadales</taxon>
        <taxon>Chlamydomonadaceae</taxon>
        <taxon>Chlamydomonas</taxon>
    </lineage>
</organism>
<dbReference type="Gene3D" id="3.30.1010.10">
    <property type="entry name" value="Phosphatidylinositol 3-kinase Catalytic Subunit, Chain A, domain 4"/>
    <property type="match status" value="1"/>
</dbReference>
<dbReference type="SMART" id="SM01343">
    <property type="entry name" value="FATC"/>
    <property type="match status" value="1"/>
</dbReference>
<reference evidence="4 5" key="1">
    <citation type="submission" date="2017-08" db="EMBL/GenBank/DDBJ databases">
        <title>Acidophilic green algal genome provides insights into adaptation to an acidic environment.</title>
        <authorList>
            <person name="Hirooka S."/>
            <person name="Hirose Y."/>
            <person name="Kanesaki Y."/>
            <person name="Higuchi S."/>
            <person name="Fujiwara T."/>
            <person name="Onuma R."/>
            <person name="Era A."/>
            <person name="Ohbayashi R."/>
            <person name="Uzuka A."/>
            <person name="Nozaki H."/>
            <person name="Yoshikawa H."/>
            <person name="Miyagishima S.Y."/>
        </authorList>
    </citation>
    <scope>NUCLEOTIDE SEQUENCE [LARGE SCALE GENOMIC DNA]</scope>
    <source>
        <strain evidence="4 5">NIES-2499</strain>
    </source>
</reference>
<dbReference type="Pfam" id="PF00454">
    <property type="entry name" value="PI3_PI4_kinase"/>
    <property type="match status" value="1"/>
</dbReference>
<feature type="signal peptide" evidence="1">
    <location>
        <begin position="1"/>
        <end position="26"/>
    </location>
</feature>
<dbReference type="InterPro" id="IPR050517">
    <property type="entry name" value="DDR_Repair_Kinase"/>
</dbReference>
<dbReference type="PANTHER" id="PTHR11139:SF124">
    <property type="entry name" value="NON-SPECIFIC SERINE_THREONINE PROTEIN KINASE"/>
    <property type="match status" value="1"/>
</dbReference>
<protein>
    <submittedName>
        <fullName evidence="4">Uncharacterized protein</fullName>
    </submittedName>
</protein>
<feature type="domain" description="FATC" evidence="3">
    <location>
        <begin position="1595"/>
        <end position="1627"/>
    </location>
</feature>
<dbReference type="GO" id="GO:0005634">
    <property type="term" value="C:nucleus"/>
    <property type="evidence" value="ECO:0007669"/>
    <property type="project" value="TreeGrafter"/>
</dbReference>
<sequence length="1627" mass="174732">MPEISNTQTLKSLLLGLSSFLSSLEAAFTSRSSDSSAVSCLQAIALAVGGGRAALPAGDVLAAAVVSGGHQAAILQLENQVLADMPIGMKTQANSGASPIPDLALCSTVVSAPAVTWGALADLYSRVGEPDLLRVVRLSHIVQCKGTIEALDRGAHGRQCLELNIIQKLESAFRCLATELTALGAENTGIGQPSQQVPLRPLASDIASHIQTTLGAESVSILGERVLEAATKLASEASQDLMADDSNPVIEQERIVWTEESFKCMEALGQWSELLGQVTHLMVDAEDMATSNEREALVAQRLLEGGDGTAQMVRPYCRASLYQGMGGSTVHLTGHSSGHASALGAILAEAEFLPQWGLSGLQALAPVEVATYQLLSKVNESAECLDTTSAASSAAASAALSHGAGVWALCRLHLESVLERLRSQWSGLHVLSSRARFSCLATLQPLSELQETIALLSGIENLLSQSTRNRADVNEQIQTLVQRLLSTWQSRWPTLLTDAVSAAGLQYSVLQQGSTGCTADGLLSLLHTRQLLLGLVSRSASRSWGAASNRILSMISRGEERLIVMAASCSVKLGHLDTAEHLLLPMLERSQQAAAVLRGSATTAGTAAAADGAEAVCTALNRQHVLLTASELHLAQVRTTPDAATANRPVFRRAIGDLLRMQLPVVSAPKAAASLDRTGLAAWDDRYSHNAVLRADVERLLVGGTALAELVPWAANSDNASKQISAALTTLKDAADRALKVYTDDKKYRLSEPSTLIKEAGPPWSVPTDASGPGSRVMAPLVSAASMQLAAWCLRLLPQQAPAPGRGEEVAARMPPLTQDTLSVLNQQGGLSGIAMKHLLLAMSCHGGQAACMQFPMLLDLLGVDPKGACPEFERGWCTLPASSLLPWVHQMLSRLGSDEEGTALMGPLINLAVSQPQRLYCAVRMAYSTWKQGSSNRDEHDGIVSSASLRYQKLIEVTAGEGLLKEFVDALDALTYPHQRWDWYKQAMMRAMEAGRPDTASKLWAEEAWTNLFGRFLETQYTGSSPDAEAEASSLTETPKVRMLRSGKAGQSAAAVSKLGSTVNVQFAIKFSGIFKAAFGGSECTDAKQPAYSSFDAFMKKCRDIDVEVGKYSAGSREQHGRRESSSFTQWFSTFAESTQSSTVLAMTPSSISTGPTQHLSRMRSGGARRRLLLPVTGSILEGGQDDLNEVEVVGFGRQLEVFRSKQLPKRLTLYCSDFTSRDFVVKGAEDLRIDARIQQLFDIMNGMVSQRPACSIRRLQLPTFPVVPVTPSCGLLGFVPNTRPLQAVLSGVISPQELKRAEDAYHVHVNGKGSVGQAANPVKYLSNFQDMTTATCADSFHRIQAGIRWDGLRAALLSAAPGPEAFIANRSHFTGCLATCNVFGWVAGVGDRHTQNLLVEEAKGGLTPIDFGYSFGTATTLLSIPELMPFRLTRQLQGAMMPHDGMELLVAPMTEALRSLRGNKQLLGSILAIFMREPLAEWQREARLLNAAKQHHAAALMKGGKQAQVRAGRAASEVLSVEAVEQQHILSKVDLAMQKLSLSHPASITLDELASRHQGKPYWSGMQQIVQGEGRDPTSCKFDRCSVFLQGGRCVDEEQQVRCLLDQATDPGILGRTWEGWRPYL</sequence>
<dbReference type="InterPro" id="IPR000403">
    <property type="entry name" value="PI3/4_kinase_cat_dom"/>
</dbReference>
<name>A0A250WTK1_9CHLO</name>
<proteinExistence type="predicted"/>
<dbReference type="SMART" id="SM00146">
    <property type="entry name" value="PI3Kc"/>
    <property type="match status" value="1"/>
</dbReference>
<dbReference type="InterPro" id="IPR003152">
    <property type="entry name" value="FATC_dom"/>
</dbReference>
<feature type="chain" id="PRO_5012015727" evidence="1">
    <location>
        <begin position="27"/>
        <end position="1627"/>
    </location>
</feature>
<dbReference type="PROSITE" id="PS50290">
    <property type="entry name" value="PI3_4_KINASE_3"/>
    <property type="match status" value="1"/>
</dbReference>
<dbReference type="Proteomes" id="UP000232323">
    <property type="component" value="Unassembled WGS sequence"/>
</dbReference>